<organism evidence="1 2">
    <name type="scientific">Mycolicibacterium frederiksbergense</name>
    <dbReference type="NCBI Taxonomy" id="117567"/>
    <lineage>
        <taxon>Bacteria</taxon>
        <taxon>Bacillati</taxon>
        <taxon>Actinomycetota</taxon>
        <taxon>Actinomycetes</taxon>
        <taxon>Mycobacteriales</taxon>
        <taxon>Mycobacteriaceae</taxon>
        <taxon>Mycolicibacterium</taxon>
    </lineage>
</organism>
<dbReference type="KEGG" id="mfre:EXE63_18350"/>
<sequence length="115" mass="12105">MDATHLDTFIDALIGDLTPAPDDAADRRLCHLLDIPSRIVDEHLLLAVLAAAVTARNLVDHVTAQAVAAAERVGIEFADAVGQEVAHVAGRVALSDEDRAGLPRVRPPPLAHPTA</sequence>
<evidence type="ECO:0000313" key="1">
    <source>
        <dbReference type="EMBL" id="QIV82618.1"/>
    </source>
</evidence>
<reference evidence="1 2" key="1">
    <citation type="submission" date="2019-04" db="EMBL/GenBank/DDBJ databases">
        <title>Draft, Whole-Genome Sequence of the Anthracene-degrading Mycobacterium frederiksbergense LB501T, Isolated from a Polycyclic Aromatic Hydrocarbon (PAH)-Contaminated Soil.</title>
        <authorList>
            <person name="Augelletti F."/>
        </authorList>
    </citation>
    <scope>NUCLEOTIDE SEQUENCE [LARGE SCALE GENOMIC DNA]</scope>
    <source>
        <strain evidence="1 2">LB 501T</strain>
    </source>
</reference>
<gene>
    <name evidence="1" type="ORF">EXE63_18350</name>
</gene>
<dbReference type="EMBL" id="CP038799">
    <property type="protein sequence ID" value="QIV82618.1"/>
    <property type="molecule type" value="Genomic_DNA"/>
</dbReference>
<keyword evidence="2" id="KW-1185">Reference proteome</keyword>
<dbReference type="RefSeq" id="WP_168143083.1">
    <property type="nucleotide sequence ID" value="NZ_CP038799.1"/>
</dbReference>
<accession>A0A6H0S5J8</accession>
<proteinExistence type="predicted"/>
<name>A0A6H0S5J8_9MYCO</name>
<dbReference type="Proteomes" id="UP000501849">
    <property type="component" value="Chromosome"/>
</dbReference>
<protein>
    <submittedName>
        <fullName evidence="1">Uncharacterized protein</fullName>
    </submittedName>
</protein>
<evidence type="ECO:0000313" key="2">
    <source>
        <dbReference type="Proteomes" id="UP000501849"/>
    </source>
</evidence>
<dbReference type="AlphaFoldDB" id="A0A6H0S5J8"/>